<sequence length="256" mass="27489">MATAREQGRPIAFITGATRGIGYEIAKTLADDHHLIIGGSSDTAVEVAKEFPSAEAFVADLDDIESLQHAVEKLELDRLDVLVHCAGVVSHLPVTETTHAQWQHAFNVNFFAVAELTRLMVPALTEVPAATPAVMPAATPAATTGSGTLPAVVSINSGAGFHSSVGYGPYASTKFALRAYTDALREEYRGKLRVISIHPGKTHSDMQREIQDLRGNAYERSEFVDPASIAQAVRFALDTPQDAMVENLTIRPINGK</sequence>
<dbReference type="SUPFAM" id="SSF51735">
    <property type="entry name" value="NAD(P)-binding Rossmann-fold domains"/>
    <property type="match status" value="1"/>
</dbReference>
<dbReference type="RefSeq" id="WP_151843902.1">
    <property type="nucleotide sequence ID" value="NZ_WBZJ01000001.1"/>
</dbReference>
<dbReference type="PRINTS" id="PR00081">
    <property type="entry name" value="GDHRDH"/>
</dbReference>
<comment type="similarity">
    <text evidence="1">Belongs to the short-chain dehydrogenases/reductases (SDR) family.</text>
</comment>
<keyword evidence="2" id="KW-0560">Oxidoreductase</keyword>
<comment type="caution">
    <text evidence="3">The sequence shown here is derived from an EMBL/GenBank/DDBJ whole genome shotgun (WGS) entry which is preliminary data.</text>
</comment>
<dbReference type="Gene3D" id="3.40.50.720">
    <property type="entry name" value="NAD(P)-binding Rossmann-like Domain"/>
    <property type="match status" value="1"/>
</dbReference>
<accession>A0ABQ6VFC8</accession>
<proteinExistence type="inferred from homology"/>
<dbReference type="InterPro" id="IPR020904">
    <property type="entry name" value="Sc_DH/Rdtase_CS"/>
</dbReference>
<protein>
    <submittedName>
        <fullName evidence="3">SDR family NAD(P)-dependent oxidoreductase</fullName>
    </submittedName>
</protein>
<name>A0ABQ6VFC8_9CORY</name>
<reference evidence="3 4" key="1">
    <citation type="submission" date="2019-10" db="EMBL/GenBank/DDBJ databases">
        <title>Corynebacterium sp novel species isolated from the respiratory tract of Marmot.</title>
        <authorList>
            <person name="Zhang G."/>
        </authorList>
    </citation>
    <scope>NUCLEOTIDE SEQUENCE [LARGE SCALE GENOMIC DNA]</scope>
    <source>
        <strain evidence="3 4">336</strain>
    </source>
</reference>
<dbReference type="PANTHER" id="PTHR42901:SF1">
    <property type="entry name" value="ALCOHOL DEHYDROGENASE"/>
    <property type="match status" value="1"/>
</dbReference>
<dbReference type="Pfam" id="PF00106">
    <property type="entry name" value="adh_short"/>
    <property type="match status" value="1"/>
</dbReference>
<dbReference type="PANTHER" id="PTHR42901">
    <property type="entry name" value="ALCOHOL DEHYDROGENASE"/>
    <property type="match status" value="1"/>
</dbReference>
<dbReference type="PROSITE" id="PS00061">
    <property type="entry name" value="ADH_SHORT"/>
    <property type="match status" value="1"/>
</dbReference>
<evidence type="ECO:0000313" key="3">
    <source>
        <dbReference type="EMBL" id="KAB3523110.1"/>
    </source>
</evidence>
<gene>
    <name evidence="3" type="ORF">F8377_02870</name>
</gene>
<dbReference type="Proteomes" id="UP000436181">
    <property type="component" value="Unassembled WGS sequence"/>
</dbReference>
<dbReference type="InterPro" id="IPR002347">
    <property type="entry name" value="SDR_fam"/>
</dbReference>
<evidence type="ECO:0000256" key="1">
    <source>
        <dbReference type="ARBA" id="ARBA00006484"/>
    </source>
</evidence>
<keyword evidence="4" id="KW-1185">Reference proteome</keyword>
<dbReference type="EMBL" id="WBZJ01000001">
    <property type="protein sequence ID" value="KAB3523110.1"/>
    <property type="molecule type" value="Genomic_DNA"/>
</dbReference>
<organism evidence="3 4">
    <name type="scientific">Corynebacterium zhongnanshanii</name>
    <dbReference type="NCBI Taxonomy" id="2768834"/>
    <lineage>
        <taxon>Bacteria</taxon>
        <taxon>Bacillati</taxon>
        <taxon>Actinomycetota</taxon>
        <taxon>Actinomycetes</taxon>
        <taxon>Mycobacteriales</taxon>
        <taxon>Corynebacteriaceae</taxon>
        <taxon>Corynebacterium</taxon>
    </lineage>
</organism>
<evidence type="ECO:0000313" key="4">
    <source>
        <dbReference type="Proteomes" id="UP000436181"/>
    </source>
</evidence>
<evidence type="ECO:0000256" key="2">
    <source>
        <dbReference type="ARBA" id="ARBA00023002"/>
    </source>
</evidence>
<dbReference type="InterPro" id="IPR036291">
    <property type="entry name" value="NAD(P)-bd_dom_sf"/>
</dbReference>